<dbReference type="RefSeq" id="WP_007324142.1">
    <property type="nucleotide sequence ID" value="NZ_AFAR01000006.1"/>
</dbReference>
<sequence length="315" mass="35883">MGLTLDLARMLLSSRHHGDTPSPTCFRRVLTIGRQQLYLRPNDLDRLESEFDIGGAFNGFRTEWGEFCEPFLRQILDCESIDSIDHSDFEAATILHDLNQPVPAELHEQYDLVLDGGTLEHIFHLPTAISNYINMLAVGGTLVLGTNANNHCGHGFYQFSPELFFRVFSELNGFEKPTVVLVQHPFPGGELSSHTRCMVVTDPDELRQRVGLVNDQPTMIMVKARRSKRVEPFSSPIFQSDYQRQWSSHELHSTMQAATPPAPQGFVGHCRRFVGNTSRSIQSRLPTSLKRQINGRKQLKAYSFGNRKFYHRWIP</sequence>
<dbReference type="InterPro" id="IPR029063">
    <property type="entry name" value="SAM-dependent_MTases_sf"/>
</dbReference>
<reference evidence="1 2" key="1">
    <citation type="journal article" date="2013" name="Mar. Genomics">
        <title>Expression of sulfatases in Rhodopirellula baltica and the diversity of sulfatases in the genus Rhodopirellula.</title>
        <authorList>
            <person name="Wegner C.E."/>
            <person name="Richter-Heitmann T."/>
            <person name="Klindworth A."/>
            <person name="Klockow C."/>
            <person name="Richter M."/>
            <person name="Achstetter T."/>
            <person name="Glockner F.O."/>
            <person name="Harder J."/>
        </authorList>
    </citation>
    <scope>NUCLEOTIDE SEQUENCE [LARGE SCALE GENOMIC DNA]</scope>
    <source>
        <strain evidence="1 2">WH47</strain>
    </source>
</reference>
<dbReference type="PATRIC" id="fig|991778.3.peg.152"/>
<proteinExistence type="predicted"/>
<gene>
    <name evidence="1" type="ORF">RBWH47_06067</name>
</gene>
<name>F2AKH5_RHOBT</name>
<dbReference type="Proteomes" id="UP000006222">
    <property type="component" value="Unassembled WGS sequence"/>
</dbReference>
<dbReference type="SUPFAM" id="SSF53335">
    <property type="entry name" value="S-adenosyl-L-methionine-dependent methyltransferases"/>
    <property type="match status" value="1"/>
</dbReference>
<organism evidence="1 2">
    <name type="scientific">Rhodopirellula baltica WH47</name>
    <dbReference type="NCBI Taxonomy" id="991778"/>
    <lineage>
        <taxon>Bacteria</taxon>
        <taxon>Pseudomonadati</taxon>
        <taxon>Planctomycetota</taxon>
        <taxon>Planctomycetia</taxon>
        <taxon>Pirellulales</taxon>
        <taxon>Pirellulaceae</taxon>
        <taxon>Rhodopirellula</taxon>
    </lineage>
</organism>
<evidence type="ECO:0000313" key="1">
    <source>
        <dbReference type="EMBL" id="EGF29849.1"/>
    </source>
</evidence>
<protein>
    <submittedName>
        <fullName evidence="1">Uncharacterized protein</fullName>
    </submittedName>
</protein>
<accession>F2AKH5</accession>
<comment type="caution">
    <text evidence="1">The sequence shown here is derived from an EMBL/GenBank/DDBJ whole genome shotgun (WGS) entry which is preliminary data.</text>
</comment>
<dbReference type="Gene3D" id="3.40.50.150">
    <property type="entry name" value="Vaccinia Virus protein VP39"/>
    <property type="match status" value="1"/>
</dbReference>
<evidence type="ECO:0000313" key="2">
    <source>
        <dbReference type="Proteomes" id="UP000006222"/>
    </source>
</evidence>
<dbReference type="EMBL" id="AFAR01000006">
    <property type="protein sequence ID" value="EGF29849.1"/>
    <property type="molecule type" value="Genomic_DNA"/>
</dbReference>
<dbReference type="AlphaFoldDB" id="F2AKH5"/>